<gene>
    <name evidence="2" type="ORF">GCM10008179_06480</name>
</gene>
<feature type="region of interest" description="Disordered" evidence="1">
    <location>
        <begin position="199"/>
        <end position="221"/>
    </location>
</feature>
<reference evidence="2" key="2">
    <citation type="submission" date="2023-01" db="EMBL/GenBank/DDBJ databases">
        <authorList>
            <person name="Sun Q."/>
            <person name="Evtushenko L."/>
        </authorList>
    </citation>
    <scope>NUCLEOTIDE SEQUENCE</scope>
    <source>
        <strain evidence="2">VKM B-2347</strain>
    </source>
</reference>
<protein>
    <submittedName>
        <fullName evidence="2">Uncharacterized protein</fullName>
    </submittedName>
</protein>
<feature type="compositionally biased region" description="Basic and acidic residues" evidence="1">
    <location>
        <begin position="206"/>
        <end position="221"/>
    </location>
</feature>
<proteinExistence type="predicted"/>
<sequence>MSVRSRIDAIDLDVRAIVDEELSPKAQSRQIANFARQQLAEAQEINRQALGRVPDHVTIVDGRANAPVDTVRPDGVIVFAFELLDDLFSWIAEQLVRHAPVLTGAYRESFVFLADGVAVPAGVIAPAAEEYVFLSPLPYARKIERGLSSQAPDGVFQVVADLAKRRFGNMAHIRFSYRAFGDAGFVPYAPALRLTSRNRKGQFASDGRDRTAQKHERDLRRPAIVIAPRG</sequence>
<evidence type="ECO:0000256" key="1">
    <source>
        <dbReference type="SAM" id="MobiDB-lite"/>
    </source>
</evidence>
<dbReference type="RefSeq" id="WP_271167278.1">
    <property type="nucleotide sequence ID" value="NZ_BSFI01000003.1"/>
</dbReference>
<comment type="caution">
    <text evidence="2">The sequence shown here is derived from an EMBL/GenBank/DDBJ whole genome shotgun (WGS) entry which is preliminary data.</text>
</comment>
<evidence type="ECO:0000313" key="3">
    <source>
        <dbReference type="Proteomes" id="UP001143372"/>
    </source>
</evidence>
<keyword evidence="3" id="KW-1185">Reference proteome</keyword>
<name>A0A9W6J0G9_9HYPH</name>
<evidence type="ECO:0000313" key="2">
    <source>
        <dbReference type="EMBL" id="GLK67010.1"/>
    </source>
</evidence>
<reference evidence="2" key="1">
    <citation type="journal article" date="2014" name="Int. J. Syst. Evol. Microbiol.">
        <title>Complete genome sequence of Corynebacterium casei LMG S-19264T (=DSM 44701T), isolated from a smear-ripened cheese.</title>
        <authorList>
            <consortium name="US DOE Joint Genome Institute (JGI-PGF)"/>
            <person name="Walter F."/>
            <person name="Albersmeier A."/>
            <person name="Kalinowski J."/>
            <person name="Ruckert C."/>
        </authorList>
    </citation>
    <scope>NUCLEOTIDE SEQUENCE</scope>
    <source>
        <strain evidence="2">VKM B-2347</strain>
    </source>
</reference>
<accession>A0A9W6J0G9</accession>
<organism evidence="2 3">
    <name type="scientific">Hansschlegelia plantiphila</name>
    <dbReference type="NCBI Taxonomy" id="374655"/>
    <lineage>
        <taxon>Bacteria</taxon>
        <taxon>Pseudomonadati</taxon>
        <taxon>Pseudomonadota</taxon>
        <taxon>Alphaproteobacteria</taxon>
        <taxon>Hyphomicrobiales</taxon>
        <taxon>Methylopilaceae</taxon>
        <taxon>Hansschlegelia</taxon>
    </lineage>
</organism>
<dbReference type="Proteomes" id="UP001143372">
    <property type="component" value="Unassembled WGS sequence"/>
</dbReference>
<dbReference type="AlphaFoldDB" id="A0A9W6J0G9"/>
<dbReference type="EMBL" id="BSFI01000003">
    <property type="protein sequence ID" value="GLK67010.1"/>
    <property type="molecule type" value="Genomic_DNA"/>
</dbReference>